<sequence length="138" mass="15112">MNKWTRRMVWAAAIISVFALSGCGGDDGGGDSNGIAGRWVGDFNNKEASHSFDATFSGSGNVDLQNGPDNWNATITVSGSEIQINYSYYDDEYDETETGTIYGTLSSDKKTITFSRVTFCRPSEGNHDWDAWGTIQKQ</sequence>
<evidence type="ECO:0000313" key="3">
    <source>
        <dbReference type="Proteomes" id="UP000366872"/>
    </source>
</evidence>
<accession>A0A6C2TWM3</accession>
<proteinExistence type="predicted"/>
<name>A0A6C2TWM3_PONDE</name>
<keyword evidence="3" id="KW-1185">Reference proteome</keyword>
<evidence type="ECO:0000313" key="2">
    <source>
        <dbReference type="EMBL" id="VGO12085.1"/>
    </source>
</evidence>
<dbReference type="Proteomes" id="UP000366872">
    <property type="component" value="Unassembled WGS sequence"/>
</dbReference>
<feature type="chain" id="PRO_5025685516" description="Lipocalin-like domain-containing protein" evidence="1">
    <location>
        <begin position="22"/>
        <end position="138"/>
    </location>
</feature>
<reference evidence="2 3" key="1">
    <citation type="submission" date="2019-04" db="EMBL/GenBank/DDBJ databases">
        <authorList>
            <person name="Van Vliet M D."/>
        </authorList>
    </citation>
    <scope>NUCLEOTIDE SEQUENCE [LARGE SCALE GENOMIC DNA]</scope>
    <source>
        <strain evidence="2 3">F1</strain>
    </source>
</reference>
<dbReference type="PROSITE" id="PS51257">
    <property type="entry name" value="PROKAR_LIPOPROTEIN"/>
    <property type="match status" value="1"/>
</dbReference>
<dbReference type="EMBL" id="CAAHFG010000001">
    <property type="protein sequence ID" value="VGO12085.1"/>
    <property type="molecule type" value="Genomic_DNA"/>
</dbReference>
<keyword evidence="1" id="KW-0732">Signal</keyword>
<feature type="signal peptide" evidence="1">
    <location>
        <begin position="1"/>
        <end position="21"/>
    </location>
</feature>
<gene>
    <name evidence="2" type="ORF">PDESU_00635</name>
</gene>
<dbReference type="RefSeq" id="WP_136077784.1">
    <property type="nucleotide sequence ID" value="NZ_CAAHFG010000001.1"/>
</dbReference>
<protein>
    <recommendedName>
        <fullName evidence="4">Lipocalin-like domain-containing protein</fullName>
    </recommendedName>
</protein>
<evidence type="ECO:0008006" key="4">
    <source>
        <dbReference type="Google" id="ProtNLM"/>
    </source>
</evidence>
<evidence type="ECO:0000256" key="1">
    <source>
        <dbReference type="SAM" id="SignalP"/>
    </source>
</evidence>
<dbReference type="AlphaFoldDB" id="A0A6C2TWM3"/>
<organism evidence="2 3">
    <name type="scientific">Pontiella desulfatans</name>
    <dbReference type="NCBI Taxonomy" id="2750659"/>
    <lineage>
        <taxon>Bacteria</taxon>
        <taxon>Pseudomonadati</taxon>
        <taxon>Kiritimatiellota</taxon>
        <taxon>Kiritimatiellia</taxon>
        <taxon>Kiritimatiellales</taxon>
        <taxon>Pontiellaceae</taxon>
        <taxon>Pontiella</taxon>
    </lineage>
</organism>